<reference evidence="1" key="1">
    <citation type="submission" date="2021-07" db="EMBL/GenBank/DDBJ databases">
        <authorList>
            <person name="Durling M."/>
        </authorList>
    </citation>
    <scope>NUCLEOTIDE SEQUENCE</scope>
</reference>
<dbReference type="Proteomes" id="UP000701801">
    <property type="component" value="Unassembled WGS sequence"/>
</dbReference>
<organism evidence="1 2">
    <name type="scientific">Hymenoscyphus albidus</name>
    <dbReference type="NCBI Taxonomy" id="595503"/>
    <lineage>
        <taxon>Eukaryota</taxon>
        <taxon>Fungi</taxon>
        <taxon>Dikarya</taxon>
        <taxon>Ascomycota</taxon>
        <taxon>Pezizomycotina</taxon>
        <taxon>Leotiomycetes</taxon>
        <taxon>Helotiales</taxon>
        <taxon>Helotiaceae</taxon>
        <taxon>Hymenoscyphus</taxon>
    </lineage>
</organism>
<gene>
    <name evidence="1" type="ORF">HYALB_00003760</name>
</gene>
<keyword evidence="2" id="KW-1185">Reference proteome</keyword>
<evidence type="ECO:0000313" key="2">
    <source>
        <dbReference type="Proteomes" id="UP000701801"/>
    </source>
</evidence>
<dbReference type="EMBL" id="CAJVRM010000418">
    <property type="protein sequence ID" value="CAG8980832.1"/>
    <property type="molecule type" value="Genomic_DNA"/>
</dbReference>
<comment type="caution">
    <text evidence="1">The sequence shown here is derived from an EMBL/GenBank/DDBJ whole genome shotgun (WGS) entry which is preliminary data.</text>
</comment>
<evidence type="ECO:0000313" key="1">
    <source>
        <dbReference type="EMBL" id="CAG8980832.1"/>
    </source>
</evidence>
<sequence>MMPRTETEMQHKYPKLAIIKALYLCAFDNTYRCHPSASHPQYLYKSVHLGWDSVIEIAHQINALQGLGLLYDTPTAGEKRKRRGNKPVHETDKSVYEKLQKIDFTLMKGREEGAGDRQILWMLAEADEKKKVIEERVKTLRARVKKEEGIILWTNGRPFTSMESRAVALIEGYPPQIGYPQYGYPPQIGSFQQERQKIGYPHIGYPPQTFQHEHQTMDVLRRLLSRNVRR</sequence>
<dbReference type="AlphaFoldDB" id="A0A9N9LW69"/>
<dbReference type="OrthoDB" id="7488542at2759"/>
<proteinExistence type="predicted"/>
<accession>A0A9N9LW69</accession>
<protein>
    <submittedName>
        <fullName evidence="1">Uncharacterized protein</fullName>
    </submittedName>
</protein>
<name>A0A9N9LW69_9HELO</name>